<evidence type="ECO:0000256" key="15">
    <source>
        <dbReference type="SAM" id="Phobius"/>
    </source>
</evidence>
<dbReference type="InterPro" id="IPR005467">
    <property type="entry name" value="His_kinase_dom"/>
</dbReference>
<feature type="domain" description="Histidine kinase" evidence="16">
    <location>
        <begin position="395"/>
        <end position="615"/>
    </location>
</feature>
<dbReference type="PROSITE" id="PS50109">
    <property type="entry name" value="HIS_KIN"/>
    <property type="match status" value="1"/>
</dbReference>
<dbReference type="PANTHER" id="PTHR45339:SF5">
    <property type="entry name" value="HISTIDINE KINASE"/>
    <property type="match status" value="1"/>
</dbReference>
<evidence type="ECO:0000256" key="11">
    <source>
        <dbReference type="ARBA" id="ARBA00023136"/>
    </source>
</evidence>
<evidence type="ECO:0000256" key="6">
    <source>
        <dbReference type="ARBA" id="ARBA00022679"/>
    </source>
</evidence>
<keyword evidence="6" id="KW-0808">Transferase</keyword>
<reference evidence="19" key="1">
    <citation type="submission" date="2005-08" db="EMBL/GenBank/DDBJ databases">
        <title>Complete sequence of Dechloromonas aromatica RCB.</title>
        <authorList>
            <person name="Salinero K.K."/>
            <person name="Copeland A."/>
            <person name="Lucas S."/>
            <person name="Lapidus A."/>
            <person name="Barry K."/>
            <person name="Detter J.C."/>
            <person name="Glavina T."/>
            <person name="Hammon N."/>
            <person name="Israni S."/>
            <person name="Pitluck S."/>
            <person name="Di Bartolo G."/>
            <person name="Trong S."/>
            <person name="Schmutz J."/>
            <person name="Larimer F."/>
            <person name="Land M."/>
            <person name="Ivanova N."/>
            <person name="Richardson P."/>
        </authorList>
    </citation>
    <scope>NUCLEOTIDE SEQUENCE</scope>
    <source>
        <strain evidence="19">RCB</strain>
    </source>
</reference>
<protein>
    <recommendedName>
        <fullName evidence="13">Virulence sensor protein BvgS</fullName>
        <ecNumber evidence="3">2.7.13.3</ecNumber>
    </recommendedName>
</protein>
<dbReference type="Gene3D" id="1.10.287.130">
    <property type="match status" value="1"/>
</dbReference>
<dbReference type="GO" id="GO:0005886">
    <property type="term" value="C:plasma membrane"/>
    <property type="evidence" value="ECO:0007669"/>
    <property type="project" value="UniProtKB-SubCell"/>
</dbReference>
<dbReference type="SMART" id="SM00448">
    <property type="entry name" value="REC"/>
    <property type="match status" value="1"/>
</dbReference>
<keyword evidence="19" id="KW-0547">Nucleotide-binding</keyword>
<keyword evidence="5 14" id="KW-0597">Phosphoprotein</keyword>
<evidence type="ECO:0000256" key="7">
    <source>
        <dbReference type="ARBA" id="ARBA00022692"/>
    </source>
</evidence>
<evidence type="ECO:0000256" key="8">
    <source>
        <dbReference type="ARBA" id="ARBA00022777"/>
    </source>
</evidence>
<evidence type="ECO:0000256" key="4">
    <source>
        <dbReference type="ARBA" id="ARBA00022475"/>
    </source>
</evidence>
<dbReference type="SUPFAM" id="SSF55874">
    <property type="entry name" value="ATPase domain of HSP90 chaperone/DNA topoisomerase II/histidine kinase"/>
    <property type="match status" value="1"/>
</dbReference>
<dbReference type="AlphaFoldDB" id="Q47BV5"/>
<proteinExistence type="predicted"/>
<dbReference type="CDD" id="cd18773">
    <property type="entry name" value="PDC1_HK_sensor"/>
    <property type="match status" value="1"/>
</dbReference>
<dbReference type="SMART" id="SM00387">
    <property type="entry name" value="HATPase_c"/>
    <property type="match status" value="1"/>
</dbReference>
<evidence type="ECO:0000313" key="19">
    <source>
        <dbReference type="EMBL" id="AAZ47676.1"/>
    </source>
</evidence>
<dbReference type="Gene3D" id="3.40.50.2300">
    <property type="match status" value="1"/>
</dbReference>
<keyword evidence="11 15" id="KW-0472">Membrane</keyword>
<evidence type="ECO:0000256" key="12">
    <source>
        <dbReference type="ARBA" id="ARBA00058004"/>
    </source>
</evidence>
<dbReference type="Pfam" id="PF00512">
    <property type="entry name" value="HisKA"/>
    <property type="match status" value="1"/>
</dbReference>
<dbReference type="eggNOG" id="COG3437">
    <property type="taxonomic scope" value="Bacteria"/>
</dbReference>
<dbReference type="FunFam" id="3.30.565.10:FF:000010">
    <property type="entry name" value="Sensor histidine kinase RcsC"/>
    <property type="match status" value="1"/>
</dbReference>
<keyword evidence="9 15" id="KW-1133">Transmembrane helix</keyword>
<comment type="catalytic activity">
    <reaction evidence="1">
        <text>ATP + protein L-histidine = ADP + protein N-phospho-L-histidine.</text>
        <dbReference type="EC" id="2.7.13.3"/>
    </reaction>
</comment>
<comment type="subcellular location">
    <subcellularLocation>
        <location evidence="2">Cell membrane</location>
        <topology evidence="2">Multi-pass membrane protein</topology>
    </subcellularLocation>
</comment>
<dbReference type="Gene3D" id="3.30.450.20">
    <property type="entry name" value="PAS domain"/>
    <property type="match status" value="1"/>
</dbReference>
<dbReference type="HOGENOM" id="CLU_000445_114_21_4"/>
<dbReference type="SUPFAM" id="SSF47384">
    <property type="entry name" value="Homodimeric domain of signal transducing histidine kinase"/>
    <property type="match status" value="1"/>
</dbReference>
<dbReference type="InterPro" id="IPR036890">
    <property type="entry name" value="HATPase_C_sf"/>
</dbReference>
<dbReference type="CDD" id="cd00082">
    <property type="entry name" value="HisKA"/>
    <property type="match status" value="1"/>
</dbReference>
<dbReference type="CDD" id="cd17546">
    <property type="entry name" value="REC_hyHK_CKI1_RcsC-like"/>
    <property type="match status" value="1"/>
</dbReference>
<accession>Q47BV5</accession>
<comment type="function">
    <text evidence="12">Member of the two-component regulatory system BvgS/BvgA. Phosphorylates BvgA via a four-step phosphorelay in response to environmental signals.</text>
</comment>
<dbReference type="GO" id="GO:0005524">
    <property type="term" value="F:ATP binding"/>
    <property type="evidence" value="ECO:0007669"/>
    <property type="project" value="UniProtKB-KW"/>
</dbReference>
<dbReference type="InterPro" id="IPR029151">
    <property type="entry name" value="Sensor-like_sf"/>
</dbReference>
<dbReference type="Gene3D" id="6.10.340.10">
    <property type="match status" value="1"/>
</dbReference>
<dbReference type="STRING" id="159087.Daro_2946"/>
<dbReference type="Gene3D" id="3.30.565.10">
    <property type="entry name" value="Histidine kinase-like ATPase, C-terminal domain"/>
    <property type="match status" value="1"/>
</dbReference>
<feature type="modified residue" description="4-aspartylphosphate" evidence="14">
    <location>
        <position position="692"/>
    </location>
</feature>
<dbReference type="InterPro" id="IPR033479">
    <property type="entry name" value="dCache_1"/>
</dbReference>
<dbReference type="InterPro" id="IPR011006">
    <property type="entry name" value="CheY-like_superfamily"/>
</dbReference>
<evidence type="ECO:0000256" key="13">
    <source>
        <dbReference type="ARBA" id="ARBA00070152"/>
    </source>
</evidence>
<dbReference type="InterPro" id="IPR001789">
    <property type="entry name" value="Sig_transdc_resp-reg_receiver"/>
</dbReference>
<evidence type="ECO:0000256" key="10">
    <source>
        <dbReference type="ARBA" id="ARBA00023012"/>
    </source>
</evidence>
<dbReference type="Pfam" id="PF00072">
    <property type="entry name" value="Response_reg"/>
    <property type="match status" value="1"/>
</dbReference>
<dbReference type="CDD" id="cd16922">
    <property type="entry name" value="HATPase_EvgS-ArcB-TorS-like"/>
    <property type="match status" value="1"/>
</dbReference>
<dbReference type="InterPro" id="IPR003594">
    <property type="entry name" value="HATPase_dom"/>
</dbReference>
<dbReference type="EC" id="2.7.13.3" evidence="3"/>
<dbReference type="SMART" id="SM00388">
    <property type="entry name" value="HisKA"/>
    <property type="match status" value="1"/>
</dbReference>
<keyword evidence="10" id="KW-0902">Two-component regulatory system</keyword>
<dbReference type="InterPro" id="IPR003661">
    <property type="entry name" value="HisK_dim/P_dom"/>
</dbReference>
<dbReference type="Pfam" id="PF02743">
    <property type="entry name" value="dCache_1"/>
    <property type="match status" value="1"/>
</dbReference>
<evidence type="ECO:0000256" key="5">
    <source>
        <dbReference type="ARBA" id="ARBA00022553"/>
    </source>
</evidence>
<feature type="transmembrane region" description="Helical" evidence="15">
    <location>
        <begin position="12"/>
        <end position="37"/>
    </location>
</feature>
<evidence type="ECO:0000256" key="1">
    <source>
        <dbReference type="ARBA" id="ARBA00000085"/>
    </source>
</evidence>
<dbReference type="InterPro" id="IPR004358">
    <property type="entry name" value="Sig_transdc_His_kin-like_C"/>
</dbReference>
<evidence type="ECO:0000259" key="16">
    <source>
        <dbReference type="PROSITE" id="PS50109"/>
    </source>
</evidence>
<evidence type="ECO:0000256" key="14">
    <source>
        <dbReference type="PROSITE-ProRule" id="PRU00169"/>
    </source>
</evidence>
<dbReference type="KEGG" id="dar:Daro_2946"/>
<evidence type="ECO:0000256" key="2">
    <source>
        <dbReference type="ARBA" id="ARBA00004651"/>
    </source>
</evidence>
<gene>
    <name evidence="19" type="ordered locus">Daro_2946</name>
</gene>
<dbReference type="PRINTS" id="PR00344">
    <property type="entry name" value="BCTRLSENSOR"/>
</dbReference>
<dbReference type="PROSITE" id="PS50110">
    <property type="entry name" value="RESPONSE_REGULATORY"/>
    <property type="match status" value="1"/>
</dbReference>
<dbReference type="Pfam" id="PF02518">
    <property type="entry name" value="HATPase_c"/>
    <property type="match status" value="1"/>
</dbReference>
<evidence type="ECO:0000259" key="18">
    <source>
        <dbReference type="PROSITE" id="PS50885"/>
    </source>
</evidence>
<name>Q47BV5_DECAR</name>
<dbReference type="OrthoDB" id="5519028at2"/>
<evidence type="ECO:0000256" key="9">
    <source>
        <dbReference type="ARBA" id="ARBA00022989"/>
    </source>
</evidence>
<keyword evidence="4" id="KW-1003">Cell membrane</keyword>
<keyword evidence="7 15" id="KW-0812">Transmembrane</keyword>
<dbReference type="SUPFAM" id="SSF52172">
    <property type="entry name" value="CheY-like"/>
    <property type="match status" value="1"/>
</dbReference>
<organism evidence="19">
    <name type="scientific">Dechloromonas aromatica (strain RCB)</name>
    <dbReference type="NCBI Taxonomy" id="159087"/>
    <lineage>
        <taxon>Bacteria</taxon>
        <taxon>Pseudomonadati</taxon>
        <taxon>Pseudomonadota</taxon>
        <taxon>Betaproteobacteria</taxon>
        <taxon>Rhodocyclales</taxon>
        <taxon>Azonexaceae</taxon>
        <taxon>Dechloromonas</taxon>
    </lineage>
</organism>
<dbReference type="InterPro" id="IPR003660">
    <property type="entry name" value="HAMP_dom"/>
</dbReference>
<keyword evidence="8 19" id="KW-0418">Kinase</keyword>
<feature type="domain" description="HAMP" evidence="18">
    <location>
        <begin position="303"/>
        <end position="355"/>
    </location>
</feature>
<dbReference type="SUPFAM" id="SSF103190">
    <property type="entry name" value="Sensory domain-like"/>
    <property type="match status" value="1"/>
</dbReference>
<dbReference type="PROSITE" id="PS50885">
    <property type="entry name" value="HAMP"/>
    <property type="match status" value="1"/>
</dbReference>
<keyword evidence="19" id="KW-0067">ATP-binding</keyword>
<dbReference type="PANTHER" id="PTHR45339">
    <property type="entry name" value="HYBRID SIGNAL TRANSDUCTION HISTIDINE KINASE J"/>
    <property type="match status" value="1"/>
</dbReference>
<evidence type="ECO:0000259" key="17">
    <source>
        <dbReference type="PROSITE" id="PS50110"/>
    </source>
</evidence>
<sequence>MKASRQREWRLPVYLGLLLTLTSVLTFLIVGGVFLLTRIPQMEEEIRARGESEARELAFRIEMQMLAQQEQMALVATALRNTQSPSTLIADAIGEGKVFRALYLISSQGDVLAAGLTPEYRHLESEVIGSDLSGTPLFQEVRQRREIVWSDKYLSALSGVITVGLAIPIAGDQVLLAEIPINYLLSILDRNPANKQRSIWVVDQRGELLADTQAFMRPGELNIYNSPVLNAVLKDEPLPSRFSFNGHDYYVGGARSEALGWSFISRLPAGFDHPEIRMTTLIVCGGFLASLVIGALLAMYGASRLLRPLARVVKQAHEVASGRPVRLWPQGRIKEFNDLSTDIGQMASAILEREHELRELNSKLEARVVKRTEELSRAKEVAEEANRAKSTFLANMSHEIRTPLNAIAGMAALMRRAGLEQEQETRLDKLEAAGGHLLEIINMVLDLSKIEAGKLTLQEDVFPLGSLFENVISMLHERALEKHLSLSFELPDLPPLLCGDRIRLQQSLLNYATNAVKFTEQGSVFMTAALLEETEEDVLIRFEVRDTGIGIAPEVQKRLFKAFEQADGSTTRQYGGTGLGLAITAKIAAAMGGETGLESEIGNGSTFWFTARLRKAILGSQEAHQEPTCGAEQGLLKDFAGIRVLLVDDEPINREITQILLEDLHFRIDSAENGEEALALACIYPYDLILMDMQMPVMDGLEATRRIRALPDGHRFLIIAMTANAFSEDRERCLAAGMDDFTTKPIDPEAFFSLIHRQLSVRNDPGRRPTGPGRESA</sequence>
<feature type="transmembrane region" description="Helical" evidence="15">
    <location>
        <begin position="281"/>
        <end position="302"/>
    </location>
</feature>
<dbReference type="InterPro" id="IPR036097">
    <property type="entry name" value="HisK_dim/P_sf"/>
</dbReference>
<dbReference type="GO" id="GO:0000155">
    <property type="term" value="F:phosphorelay sensor kinase activity"/>
    <property type="evidence" value="ECO:0007669"/>
    <property type="project" value="InterPro"/>
</dbReference>
<dbReference type="EMBL" id="CP000089">
    <property type="protein sequence ID" value="AAZ47676.1"/>
    <property type="molecule type" value="Genomic_DNA"/>
</dbReference>
<feature type="domain" description="Response regulatory" evidence="17">
    <location>
        <begin position="643"/>
        <end position="759"/>
    </location>
</feature>
<evidence type="ECO:0000256" key="3">
    <source>
        <dbReference type="ARBA" id="ARBA00012438"/>
    </source>
</evidence>
<dbReference type="eggNOG" id="COG4251">
    <property type="taxonomic scope" value="Bacteria"/>
</dbReference>